<name>A0ABS9D0T1_9RHOB</name>
<accession>A0ABS9D0T1</accession>
<feature type="domain" description="N-acetyltransferase" evidence="3">
    <location>
        <begin position="3"/>
        <end position="143"/>
    </location>
</feature>
<dbReference type="InterPro" id="IPR016181">
    <property type="entry name" value="Acyl_CoA_acyltransferase"/>
</dbReference>
<dbReference type="SUPFAM" id="SSF55729">
    <property type="entry name" value="Acyl-CoA N-acyltransferases (Nat)"/>
    <property type="match status" value="1"/>
</dbReference>
<dbReference type="Gene3D" id="3.40.630.30">
    <property type="match status" value="1"/>
</dbReference>
<gene>
    <name evidence="4" type="ORF">L0664_14260</name>
</gene>
<evidence type="ECO:0000313" key="4">
    <source>
        <dbReference type="EMBL" id="MCF2872235.1"/>
    </source>
</evidence>
<dbReference type="Pfam" id="PF13508">
    <property type="entry name" value="Acetyltransf_7"/>
    <property type="match status" value="1"/>
</dbReference>
<keyword evidence="5" id="KW-1185">Reference proteome</keyword>
<sequence length="163" mass="16696">MKWNIRQEKAGDEAAIAEVTRAAFAGKAYADGDEDELPAKLRDTGALVLSLVAVQGTKVIGHVALSPARIGGTKCLGLGPVSVKPDVQGKGIGSALVNHAVAVAGAYGRGGVVLMGDPAFYGRLGFVSEGGTTYNGKPSKHLQILGFEDTPSGDATFHSAFSE</sequence>
<dbReference type="Proteomes" id="UP001200557">
    <property type="component" value="Unassembled WGS sequence"/>
</dbReference>
<keyword evidence="1" id="KW-0808">Transferase</keyword>
<organism evidence="4 5">
    <name type="scientific">Octadecabacter dasysiphoniae</name>
    <dbReference type="NCBI Taxonomy" id="2909341"/>
    <lineage>
        <taxon>Bacteria</taxon>
        <taxon>Pseudomonadati</taxon>
        <taxon>Pseudomonadota</taxon>
        <taxon>Alphaproteobacteria</taxon>
        <taxon>Rhodobacterales</taxon>
        <taxon>Roseobacteraceae</taxon>
        <taxon>Octadecabacter</taxon>
    </lineage>
</organism>
<dbReference type="EMBL" id="JAKGAQ010000003">
    <property type="protein sequence ID" value="MCF2872235.1"/>
    <property type="molecule type" value="Genomic_DNA"/>
</dbReference>
<dbReference type="PROSITE" id="PS51186">
    <property type="entry name" value="GNAT"/>
    <property type="match status" value="1"/>
</dbReference>
<evidence type="ECO:0000256" key="1">
    <source>
        <dbReference type="ARBA" id="ARBA00022679"/>
    </source>
</evidence>
<proteinExistence type="predicted"/>
<reference evidence="4 5" key="1">
    <citation type="submission" date="2022-01" db="EMBL/GenBank/DDBJ databases">
        <title>Octadecabacter sp. nov., isolated from a marine alga.</title>
        <authorList>
            <person name="Jin M.S."/>
            <person name="Kim H.M."/>
            <person name="Han D.M."/>
            <person name="Jung J.J."/>
            <person name="Jeon C.O."/>
        </authorList>
    </citation>
    <scope>NUCLEOTIDE SEQUENCE [LARGE SCALE GENOMIC DNA]</scope>
    <source>
        <strain evidence="4 5">G9-8</strain>
    </source>
</reference>
<protein>
    <submittedName>
        <fullName evidence="4">N-acetyltransferase</fullName>
    </submittedName>
</protein>
<evidence type="ECO:0000259" key="3">
    <source>
        <dbReference type="PROSITE" id="PS51186"/>
    </source>
</evidence>
<evidence type="ECO:0000313" key="5">
    <source>
        <dbReference type="Proteomes" id="UP001200557"/>
    </source>
</evidence>
<dbReference type="InterPro" id="IPR050832">
    <property type="entry name" value="Bact_Acetyltransf"/>
</dbReference>
<evidence type="ECO:0000256" key="2">
    <source>
        <dbReference type="ARBA" id="ARBA00023315"/>
    </source>
</evidence>
<dbReference type="RefSeq" id="WP_235226555.1">
    <property type="nucleotide sequence ID" value="NZ_JAKGAQ010000003.1"/>
</dbReference>
<keyword evidence="2" id="KW-0012">Acyltransferase</keyword>
<comment type="caution">
    <text evidence="4">The sequence shown here is derived from an EMBL/GenBank/DDBJ whole genome shotgun (WGS) entry which is preliminary data.</text>
</comment>
<dbReference type="CDD" id="cd04301">
    <property type="entry name" value="NAT_SF"/>
    <property type="match status" value="1"/>
</dbReference>
<dbReference type="PANTHER" id="PTHR43877:SF1">
    <property type="entry name" value="ACETYLTRANSFERASE"/>
    <property type="match status" value="1"/>
</dbReference>
<dbReference type="PANTHER" id="PTHR43877">
    <property type="entry name" value="AMINOALKYLPHOSPHONATE N-ACETYLTRANSFERASE-RELATED-RELATED"/>
    <property type="match status" value="1"/>
</dbReference>
<dbReference type="InterPro" id="IPR000182">
    <property type="entry name" value="GNAT_dom"/>
</dbReference>